<organism evidence="3 4">
    <name type="scientific">Oleiharenicola lentus</name>
    <dbReference type="NCBI Taxonomy" id="2508720"/>
    <lineage>
        <taxon>Bacteria</taxon>
        <taxon>Pseudomonadati</taxon>
        <taxon>Verrucomicrobiota</taxon>
        <taxon>Opitutia</taxon>
        <taxon>Opitutales</taxon>
        <taxon>Opitutaceae</taxon>
        <taxon>Oleiharenicola</taxon>
    </lineage>
</organism>
<feature type="domain" description="Fe-S metabolism associated" evidence="2">
    <location>
        <begin position="12"/>
        <end position="129"/>
    </location>
</feature>
<dbReference type="EMBL" id="SDHX01000002">
    <property type="protein sequence ID" value="RXK53086.1"/>
    <property type="molecule type" value="Genomic_DNA"/>
</dbReference>
<dbReference type="AlphaFoldDB" id="A0A4V1M5Y0"/>
<dbReference type="Pfam" id="PF02657">
    <property type="entry name" value="SufE"/>
    <property type="match status" value="1"/>
</dbReference>
<comment type="caution">
    <text evidence="3">The sequence shown here is derived from an EMBL/GenBank/DDBJ whole genome shotgun (WGS) entry which is preliminary data.</text>
</comment>
<evidence type="ECO:0000313" key="3">
    <source>
        <dbReference type="EMBL" id="RXK53086.1"/>
    </source>
</evidence>
<gene>
    <name evidence="3" type="ORF">ESB00_15360</name>
</gene>
<dbReference type="PANTHER" id="PTHR43597">
    <property type="entry name" value="SULFUR ACCEPTOR PROTEIN CSDE"/>
    <property type="match status" value="1"/>
</dbReference>
<keyword evidence="4" id="KW-1185">Reference proteome</keyword>
<evidence type="ECO:0000313" key="4">
    <source>
        <dbReference type="Proteomes" id="UP000290218"/>
    </source>
</evidence>
<evidence type="ECO:0000256" key="1">
    <source>
        <dbReference type="ARBA" id="ARBA00010282"/>
    </source>
</evidence>
<name>A0A4V1M5Y0_9BACT</name>
<accession>A0A4V1M5Y0</accession>
<proteinExistence type="inferred from homology"/>
<dbReference type="InterPro" id="IPR003808">
    <property type="entry name" value="Fe-S_metab-assoc_dom"/>
</dbReference>
<protein>
    <submittedName>
        <fullName evidence="3">SufE family protein</fullName>
    </submittedName>
</protein>
<evidence type="ECO:0000259" key="2">
    <source>
        <dbReference type="Pfam" id="PF02657"/>
    </source>
</evidence>
<dbReference type="RefSeq" id="WP_129048674.1">
    <property type="nucleotide sequence ID" value="NZ_SDHX01000002.1"/>
</dbReference>
<dbReference type="OrthoDB" id="9799320at2"/>
<comment type="similarity">
    <text evidence="1">Belongs to the SufE family.</text>
</comment>
<dbReference type="PANTHER" id="PTHR43597:SF5">
    <property type="entry name" value="SUFE-LIKE PROTEIN 2, CHLOROPLASTIC"/>
    <property type="match status" value="1"/>
</dbReference>
<reference evidence="3 4" key="1">
    <citation type="submission" date="2019-01" db="EMBL/GenBank/DDBJ databases">
        <title>Lacunisphaera sp. strain TWA-58.</title>
        <authorList>
            <person name="Chen W.-M."/>
        </authorList>
    </citation>
    <scope>NUCLEOTIDE SEQUENCE [LARGE SCALE GENOMIC DNA]</scope>
    <source>
        <strain evidence="3 4">TWA-58</strain>
    </source>
</reference>
<dbReference type="Proteomes" id="UP000290218">
    <property type="component" value="Unassembled WGS sequence"/>
</dbReference>
<dbReference type="SUPFAM" id="SSF82649">
    <property type="entry name" value="SufE/NifU"/>
    <property type="match status" value="1"/>
</dbReference>
<dbReference type="Gene3D" id="3.90.1010.10">
    <property type="match status" value="1"/>
</dbReference>
<sequence>MSLAEKQVQTIEDLLLIEDAQERLAVVVDRAKKRPPLPEAERSEENRVKGCISAAWVVGELRDGRCHFRSDADSPLVRGLVALLCDFYSDATPADVAATEPELFEKTGLARSLSPTRLNGLRSVRARIRDFALAQVAS</sequence>